<accession>A0A834W8Q5</accession>
<dbReference type="EMBL" id="JAAIUW010000011">
    <property type="protein sequence ID" value="KAF7809676.1"/>
    <property type="molecule type" value="Genomic_DNA"/>
</dbReference>
<dbReference type="AlphaFoldDB" id="A0A834W8Q5"/>
<name>A0A834W8Q5_9FABA</name>
<proteinExistence type="predicted"/>
<sequence length="51" mass="5774">MGEKKWRFMVGPIVKVNDAVRPLIGDPRPTTTTVLRGLRLSTSFSIFPSHY</sequence>
<keyword evidence="2" id="KW-1185">Reference proteome</keyword>
<organism evidence="1 2">
    <name type="scientific">Senna tora</name>
    <dbReference type="NCBI Taxonomy" id="362788"/>
    <lineage>
        <taxon>Eukaryota</taxon>
        <taxon>Viridiplantae</taxon>
        <taxon>Streptophyta</taxon>
        <taxon>Embryophyta</taxon>
        <taxon>Tracheophyta</taxon>
        <taxon>Spermatophyta</taxon>
        <taxon>Magnoliopsida</taxon>
        <taxon>eudicotyledons</taxon>
        <taxon>Gunneridae</taxon>
        <taxon>Pentapetalae</taxon>
        <taxon>rosids</taxon>
        <taxon>fabids</taxon>
        <taxon>Fabales</taxon>
        <taxon>Fabaceae</taxon>
        <taxon>Caesalpinioideae</taxon>
        <taxon>Cassia clade</taxon>
        <taxon>Senna</taxon>
    </lineage>
</organism>
<evidence type="ECO:0000313" key="2">
    <source>
        <dbReference type="Proteomes" id="UP000634136"/>
    </source>
</evidence>
<comment type="caution">
    <text evidence="1">The sequence shown here is derived from an EMBL/GenBank/DDBJ whole genome shotgun (WGS) entry which is preliminary data.</text>
</comment>
<reference evidence="1" key="1">
    <citation type="submission" date="2020-09" db="EMBL/GenBank/DDBJ databases">
        <title>Genome-Enabled Discovery of Anthraquinone Biosynthesis in Senna tora.</title>
        <authorList>
            <person name="Kang S.-H."/>
            <person name="Pandey R.P."/>
            <person name="Lee C.-M."/>
            <person name="Sim J.-S."/>
            <person name="Jeong J.-T."/>
            <person name="Choi B.-S."/>
            <person name="Jung M."/>
            <person name="Ginzburg D."/>
            <person name="Zhao K."/>
            <person name="Won S.Y."/>
            <person name="Oh T.-J."/>
            <person name="Yu Y."/>
            <person name="Kim N.-H."/>
            <person name="Lee O.R."/>
            <person name="Lee T.-H."/>
            <person name="Bashyal P."/>
            <person name="Kim T.-S."/>
            <person name="Lee W.-H."/>
            <person name="Kawkins C."/>
            <person name="Kim C.-K."/>
            <person name="Kim J.S."/>
            <person name="Ahn B.O."/>
            <person name="Rhee S.Y."/>
            <person name="Sohng J.K."/>
        </authorList>
    </citation>
    <scope>NUCLEOTIDE SEQUENCE</scope>
    <source>
        <tissue evidence="1">Leaf</tissue>
    </source>
</reference>
<dbReference type="Proteomes" id="UP000634136">
    <property type="component" value="Unassembled WGS sequence"/>
</dbReference>
<protein>
    <submittedName>
        <fullName evidence="1">Uncharacterized protein</fullName>
    </submittedName>
</protein>
<evidence type="ECO:0000313" key="1">
    <source>
        <dbReference type="EMBL" id="KAF7809676.1"/>
    </source>
</evidence>
<gene>
    <name evidence="1" type="ORF">G2W53_036419</name>
</gene>